<gene>
    <name evidence="1" type="ORF">QLX08_005510</name>
</gene>
<protein>
    <submittedName>
        <fullName evidence="1">Uncharacterized protein</fullName>
    </submittedName>
</protein>
<dbReference type="Proteomes" id="UP001432146">
    <property type="component" value="Unassembled WGS sequence"/>
</dbReference>
<sequence>MITTKSDEQSVENSGKFKIDVHPLVNVAIIAINDTNSDKDNVRSSNQIEIENIQSSQNVKIIATSDAKLNKQSAKNSDKVETEDVISKCCHNRD</sequence>
<comment type="caution">
    <text evidence="1">The sequence shown here is derived from an EMBL/GenBank/DDBJ whole genome shotgun (WGS) entry which is preliminary data.</text>
</comment>
<evidence type="ECO:0000313" key="2">
    <source>
        <dbReference type="Proteomes" id="UP001432146"/>
    </source>
</evidence>
<accession>A0AAW0ZXW9</accession>
<evidence type="ECO:0000313" key="1">
    <source>
        <dbReference type="EMBL" id="KAK9302529.1"/>
    </source>
</evidence>
<name>A0AAW0ZXW9_9HYME</name>
<reference evidence="1 2" key="1">
    <citation type="submission" date="2024-05" db="EMBL/GenBank/DDBJ databases">
        <title>The nuclear and mitochondrial genome assemblies of Tetragonisca angustula (Apidae: Meliponini), a tiny yet remarkable pollinator in the Neotropics.</title>
        <authorList>
            <person name="Ferrari R."/>
            <person name="Ricardo P.C."/>
            <person name="Dias F.C."/>
            <person name="Araujo N.S."/>
            <person name="Soares D.O."/>
            <person name="Zhou Q.-S."/>
            <person name="Zhu C.-D."/>
            <person name="Coutinho L."/>
            <person name="Airas M.C."/>
            <person name="Batista T.M."/>
        </authorList>
    </citation>
    <scope>NUCLEOTIDE SEQUENCE [LARGE SCALE GENOMIC DNA]</scope>
    <source>
        <strain evidence="1">ASF017062</strain>
        <tissue evidence="1">Abdomen</tissue>
    </source>
</reference>
<keyword evidence="2" id="KW-1185">Reference proteome</keyword>
<organism evidence="1 2">
    <name type="scientific">Tetragonisca angustula</name>
    <dbReference type="NCBI Taxonomy" id="166442"/>
    <lineage>
        <taxon>Eukaryota</taxon>
        <taxon>Metazoa</taxon>
        <taxon>Ecdysozoa</taxon>
        <taxon>Arthropoda</taxon>
        <taxon>Hexapoda</taxon>
        <taxon>Insecta</taxon>
        <taxon>Pterygota</taxon>
        <taxon>Neoptera</taxon>
        <taxon>Endopterygota</taxon>
        <taxon>Hymenoptera</taxon>
        <taxon>Apocrita</taxon>
        <taxon>Aculeata</taxon>
        <taxon>Apoidea</taxon>
        <taxon>Anthophila</taxon>
        <taxon>Apidae</taxon>
        <taxon>Tetragonisca</taxon>
    </lineage>
</organism>
<dbReference type="AlphaFoldDB" id="A0AAW0ZXW9"/>
<proteinExistence type="predicted"/>
<dbReference type="EMBL" id="JAWNGG020000094">
    <property type="protein sequence ID" value="KAK9302529.1"/>
    <property type="molecule type" value="Genomic_DNA"/>
</dbReference>